<name>A0A1U7HBW4_9CYAN</name>
<dbReference type="InterPro" id="IPR001647">
    <property type="entry name" value="HTH_TetR"/>
</dbReference>
<keyword evidence="2 4" id="KW-0238">DNA-binding</keyword>
<dbReference type="SUPFAM" id="SSF48498">
    <property type="entry name" value="Tetracyclin repressor-like, C-terminal domain"/>
    <property type="match status" value="1"/>
</dbReference>
<feature type="domain" description="HTH tetR-type" evidence="5">
    <location>
        <begin position="10"/>
        <end position="70"/>
    </location>
</feature>
<gene>
    <name evidence="6" type="ORF">NIES593_16625</name>
</gene>
<dbReference type="InterPro" id="IPR025996">
    <property type="entry name" value="MT1864/Rv1816-like_C"/>
</dbReference>
<dbReference type="GO" id="GO:0000976">
    <property type="term" value="F:transcription cis-regulatory region binding"/>
    <property type="evidence" value="ECO:0007669"/>
    <property type="project" value="TreeGrafter"/>
</dbReference>
<evidence type="ECO:0000256" key="2">
    <source>
        <dbReference type="ARBA" id="ARBA00023125"/>
    </source>
</evidence>
<feature type="DNA-binding region" description="H-T-H motif" evidence="4">
    <location>
        <begin position="33"/>
        <end position="52"/>
    </location>
</feature>
<comment type="caution">
    <text evidence="6">The sequence shown here is derived from an EMBL/GenBank/DDBJ whole genome shotgun (WGS) entry which is preliminary data.</text>
</comment>
<dbReference type="EMBL" id="MRCB01000023">
    <property type="protein sequence ID" value="OKH21054.1"/>
    <property type="molecule type" value="Genomic_DNA"/>
</dbReference>
<dbReference type="Pfam" id="PF13305">
    <property type="entry name" value="TetR_C_33"/>
    <property type="match status" value="1"/>
</dbReference>
<dbReference type="PANTHER" id="PTHR30055">
    <property type="entry name" value="HTH-TYPE TRANSCRIPTIONAL REGULATOR RUTR"/>
    <property type="match status" value="1"/>
</dbReference>
<dbReference type="Proteomes" id="UP000186868">
    <property type="component" value="Unassembled WGS sequence"/>
</dbReference>
<keyword evidence="7" id="KW-1185">Reference proteome</keyword>
<dbReference type="STRING" id="1921803.NIES593_16625"/>
<dbReference type="SUPFAM" id="SSF46689">
    <property type="entry name" value="Homeodomain-like"/>
    <property type="match status" value="1"/>
</dbReference>
<proteinExistence type="predicted"/>
<reference evidence="6 7" key="1">
    <citation type="submission" date="2016-11" db="EMBL/GenBank/DDBJ databases">
        <title>Draft Genome Sequences of Nine Cyanobacterial Strains from Diverse Habitats.</title>
        <authorList>
            <person name="Zhu T."/>
            <person name="Hou S."/>
            <person name="Lu X."/>
            <person name="Hess W.R."/>
        </authorList>
    </citation>
    <scope>NUCLEOTIDE SEQUENCE [LARGE SCALE GENOMIC DNA]</scope>
    <source>
        <strain evidence="6 7">NIES-593</strain>
    </source>
</reference>
<evidence type="ECO:0000256" key="3">
    <source>
        <dbReference type="ARBA" id="ARBA00023163"/>
    </source>
</evidence>
<evidence type="ECO:0000256" key="1">
    <source>
        <dbReference type="ARBA" id="ARBA00023015"/>
    </source>
</evidence>
<dbReference type="Gene3D" id="1.10.357.10">
    <property type="entry name" value="Tetracycline Repressor, domain 2"/>
    <property type="match status" value="1"/>
</dbReference>
<evidence type="ECO:0000313" key="7">
    <source>
        <dbReference type="Proteomes" id="UP000186868"/>
    </source>
</evidence>
<accession>A0A1U7HBW4</accession>
<dbReference type="PROSITE" id="PS50977">
    <property type="entry name" value="HTH_TETR_2"/>
    <property type="match status" value="1"/>
</dbReference>
<dbReference type="RefSeq" id="WP_073600656.1">
    <property type="nucleotide sequence ID" value="NZ_MRCB01000023.1"/>
</dbReference>
<dbReference type="InterPro" id="IPR009057">
    <property type="entry name" value="Homeodomain-like_sf"/>
</dbReference>
<evidence type="ECO:0000256" key="4">
    <source>
        <dbReference type="PROSITE-ProRule" id="PRU00335"/>
    </source>
</evidence>
<dbReference type="OrthoDB" id="9780824at2"/>
<sequence>MQFKKNYHHGDLRQALIDTAIELIAERGMSDWSLREVARRIGVSHTAPYRHFADREALLAAVAEKGFQEMSNYLLQTLEKIPNEHSQRLQSIGVAYVQYAIAHPCEYEVMFRYSQKDKRRYPALSEAATTAFMVLVNVIVEGQKAGAFRAENPKGLAWVAWSLVHGLAMLLVDGQLQVPENSTVETLASFTTQMLTEGLQADR</sequence>
<protein>
    <submittedName>
        <fullName evidence="6">TetR family transcriptional regulator</fullName>
    </submittedName>
</protein>
<keyword evidence="1" id="KW-0805">Transcription regulation</keyword>
<evidence type="ECO:0000259" key="5">
    <source>
        <dbReference type="PROSITE" id="PS50977"/>
    </source>
</evidence>
<dbReference type="Pfam" id="PF00440">
    <property type="entry name" value="TetR_N"/>
    <property type="match status" value="1"/>
</dbReference>
<organism evidence="6 7">
    <name type="scientific">Hydrococcus rivularis NIES-593</name>
    <dbReference type="NCBI Taxonomy" id="1921803"/>
    <lineage>
        <taxon>Bacteria</taxon>
        <taxon>Bacillati</taxon>
        <taxon>Cyanobacteriota</taxon>
        <taxon>Cyanophyceae</taxon>
        <taxon>Pleurocapsales</taxon>
        <taxon>Hydrococcaceae</taxon>
        <taxon>Hydrococcus</taxon>
    </lineage>
</organism>
<dbReference type="InterPro" id="IPR050109">
    <property type="entry name" value="HTH-type_TetR-like_transc_reg"/>
</dbReference>
<dbReference type="PRINTS" id="PR00455">
    <property type="entry name" value="HTHTETR"/>
</dbReference>
<dbReference type="PANTHER" id="PTHR30055:SF220">
    <property type="entry name" value="TETR-FAMILY REGULATORY PROTEIN"/>
    <property type="match status" value="1"/>
</dbReference>
<dbReference type="GO" id="GO:0003700">
    <property type="term" value="F:DNA-binding transcription factor activity"/>
    <property type="evidence" value="ECO:0007669"/>
    <property type="project" value="TreeGrafter"/>
</dbReference>
<evidence type="ECO:0000313" key="6">
    <source>
        <dbReference type="EMBL" id="OKH21054.1"/>
    </source>
</evidence>
<dbReference type="InterPro" id="IPR036271">
    <property type="entry name" value="Tet_transcr_reg_TetR-rel_C_sf"/>
</dbReference>
<keyword evidence="3" id="KW-0804">Transcription</keyword>
<dbReference type="AlphaFoldDB" id="A0A1U7HBW4"/>